<comment type="caution">
    <text evidence="1">The sequence shown here is derived from an EMBL/GenBank/DDBJ whole genome shotgun (WGS) entry which is preliminary data.</text>
</comment>
<sequence length="44" mass="5323">NEKEFINTLTEQKCLVLERDKIVAEYLGIEYPEIVWLIRRLSEK</sequence>
<gene>
    <name evidence="1" type="ORF">GMARGA_LOCUS41844</name>
</gene>
<feature type="non-terminal residue" evidence="1">
    <location>
        <position position="44"/>
    </location>
</feature>
<reference evidence="1 2" key="1">
    <citation type="submission" date="2021-06" db="EMBL/GenBank/DDBJ databases">
        <authorList>
            <person name="Kallberg Y."/>
            <person name="Tangrot J."/>
            <person name="Rosling A."/>
        </authorList>
    </citation>
    <scope>NUCLEOTIDE SEQUENCE [LARGE SCALE GENOMIC DNA]</scope>
    <source>
        <strain evidence="1 2">120-4 pot B 10/14</strain>
    </source>
</reference>
<dbReference type="EMBL" id="CAJVQB010118955">
    <property type="protein sequence ID" value="CAG8853023.1"/>
    <property type="molecule type" value="Genomic_DNA"/>
</dbReference>
<organism evidence="1 2">
    <name type="scientific">Gigaspora margarita</name>
    <dbReference type="NCBI Taxonomy" id="4874"/>
    <lineage>
        <taxon>Eukaryota</taxon>
        <taxon>Fungi</taxon>
        <taxon>Fungi incertae sedis</taxon>
        <taxon>Mucoromycota</taxon>
        <taxon>Glomeromycotina</taxon>
        <taxon>Glomeromycetes</taxon>
        <taxon>Diversisporales</taxon>
        <taxon>Gigasporaceae</taxon>
        <taxon>Gigaspora</taxon>
    </lineage>
</organism>
<evidence type="ECO:0000313" key="1">
    <source>
        <dbReference type="EMBL" id="CAG8853023.1"/>
    </source>
</evidence>
<dbReference type="Proteomes" id="UP000789901">
    <property type="component" value="Unassembled WGS sequence"/>
</dbReference>
<name>A0ABN7XCN8_GIGMA</name>
<evidence type="ECO:0000313" key="2">
    <source>
        <dbReference type="Proteomes" id="UP000789901"/>
    </source>
</evidence>
<accession>A0ABN7XCN8</accession>
<protein>
    <submittedName>
        <fullName evidence="1">16685_t:CDS:1</fullName>
    </submittedName>
</protein>
<keyword evidence="2" id="KW-1185">Reference proteome</keyword>
<proteinExistence type="predicted"/>
<feature type="non-terminal residue" evidence="1">
    <location>
        <position position="1"/>
    </location>
</feature>